<dbReference type="Proteomes" id="UP000550260">
    <property type="component" value="Unassembled WGS sequence"/>
</dbReference>
<gene>
    <name evidence="2" type="ORF">H5411_14085</name>
</gene>
<dbReference type="InterPro" id="IPR010427">
    <property type="entry name" value="DUF1023"/>
</dbReference>
<name>A0A8E2B1Y6_9PSEU</name>
<accession>A0A8E2B1Y6</accession>
<proteinExistence type="predicted"/>
<dbReference type="InterPro" id="IPR029058">
    <property type="entry name" value="AB_hydrolase_fold"/>
</dbReference>
<comment type="caution">
    <text evidence="2">The sequence shown here is derived from an EMBL/GenBank/DDBJ whole genome shotgun (WGS) entry which is preliminary data.</text>
</comment>
<reference evidence="2 3" key="1">
    <citation type="submission" date="2020-08" db="EMBL/GenBank/DDBJ databases">
        <title>Amycolatopsis echigonensis JCM 21831.</title>
        <authorList>
            <person name="Tedsree N."/>
            <person name="Kuncharoen N."/>
            <person name="Likhitwitayawuid K."/>
            <person name="Tanasupawat S."/>
        </authorList>
    </citation>
    <scope>NUCLEOTIDE SEQUENCE [LARGE SCALE GENOMIC DNA]</scope>
    <source>
        <strain evidence="2 3">JCM 21831</strain>
    </source>
</reference>
<dbReference type="EMBL" id="JACJHR010000016">
    <property type="protein sequence ID" value="MBB2500249.1"/>
    <property type="molecule type" value="Genomic_DNA"/>
</dbReference>
<protein>
    <recommendedName>
        <fullName evidence="1">DUF1023 domain-containing protein</fullName>
    </recommendedName>
</protein>
<feature type="domain" description="DUF1023" evidence="1">
    <location>
        <begin position="315"/>
        <end position="480"/>
    </location>
</feature>
<organism evidence="2 3">
    <name type="scientific">Amycolatopsis echigonensis</name>
    <dbReference type="NCBI Taxonomy" id="2576905"/>
    <lineage>
        <taxon>Bacteria</taxon>
        <taxon>Bacillati</taxon>
        <taxon>Actinomycetota</taxon>
        <taxon>Actinomycetes</taxon>
        <taxon>Pseudonocardiales</taxon>
        <taxon>Pseudonocardiaceae</taxon>
        <taxon>Amycolatopsis</taxon>
    </lineage>
</organism>
<evidence type="ECO:0000313" key="2">
    <source>
        <dbReference type="EMBL" id="MBB2500249.1"/>
    </source>
</evidence>
<sequence>MVSLADVRSWNPGVLDEICSDLQARVKVLVNEGEDYGKLLPVEGWSGPAADAAAAQHKTHMQGLDTYVAGASALSKAVGQAADAILGVQAAIKNADELARKYGYAITADGAITCAYGGNPPPEINPQDRAHARQQLADDLAQIMRTADDIDSDLASVLDRAAAGQFGTGNESTVAAAAADGLKDPGLTLPEPPANATPSQNAAWWATLSAAGKGILFRDRPGAIGSMDGLPAVDRDRANRAVLAQRHADLQRQRDAIQHRLDQIEGTDPRLMGEVDDLKQQRETLDGKLKGMDAIQQRLDHQGEGKSPAFLLKFDDAGQGRAIVAMGNPDTAANVATYVPGTGSELSKIEGDLGRSDLMEAAAEKAGSPSTSVITWQGYDAPPGLINAASTSYADNGKQALTGFEEGLRASHQGTPSNNTLLGHSYGTTLVGHAASSTHLPVDNIVLVASPGVGVDHAAQLNIPPDHVFSTTAEHDLINVTNFSRQLDGSGALLDPLGPSPTDPEFGGKTFQSAPGTEGSWWLDGNSSEAHSQYWDRGNQSLTSMGQIIAGKQPN</sequence>
<evidence type="ECO:0000259" key="1">
    <source>
        <dbReference type="Pfam" id="PF06259"/>
    </source>
</evidence>
<dbReference type="AlphaFoldDB" id="A0A8E2B1Y6"/>
<dbReference type="RefSeq" id="WP_183124021.1">
    <property type="nucleotide sequence ID" value="NZ_JACJHR010000016.1"/>
</dbReference>
<dbReference type="Pfam" id="PF06259">
    <property type="entry name" value="Abhydrolase_8"/>
    <property type="match status" value="1"/>
</dbReference>
<dbReference type="SUPFAM" id="SSF53474">
    <property type="entry name" value="alpha/beta-Hydrolases"/>
    <property type="match status" value="1"/>
</dbReference>
<evidence type="ECO:0000313" key="3">
    <source>
        <dbReference type="Proteomes" id="UP000550260"/>
    </source>
</evidence>